<evidence type="ECO:0000256" key="11">
    <source>
        <dbReference type="ARBA" id="ARBA00023136"/>
    </source>
</evidence>
<evidence type="ECO:0000256" key="3">
    <source>
        <dbReference type="ARBA" id="ARBA00012438"/>
    </source>
</evidence>
<dbReference type="SUPFAM" id="SSF55785">
    <property type="entry name" value="PYP-like sensor domain (PAS domain)"/>
    <property type="match status" value="6"/>
</dbReference>
<dbReference type="GO" id="GO:0005524">
    <property type="term" value="F:ATP binding"/>
    <property type="evidence" value="ECO:0007669"/>
    <property type="project" value="UniProtKB-KW"/>
</dbReference>
<evidence type="ECO:0000259" key="16">
    <source>
        <dbReference type="PROSITE" id="PS50113"/>
    </source>
</evidence>
<dbReference type="InterPro" id="IPR013656">
    <property type="entry name" value="PAS_4"/>
</dbReference>
<dbReference type="SUPFAM" id="SSF52172">
    <property type="entry name" value="CheY-like"/>
    <property type="match status" value="1"/>
</dbReference>
<evidence type="ECO:0000313" key="18">
    <source>
        <dbReference type="Proteomes" id="UP000198412"/>
    </source>
</evidence>
<dbReference type="PRINTS" id="PR00344">
    <property type="entry name" value="BCTRLSENSOR"/>
</dbReference>
<dbReference type="NCBIfam" id="TIGR00229">
    <property type="entry name" value="sensory_box"/>
    <property type="match status" value="6"/>
</dbReference>
<evidence type="ECO:0000313" key="17">
    <source>
        <dbReference type="EMBL" id="SNR56631.1"/>
    </source>
</evidence>
<comment type="catalytic activity">
    <reaction evidence="1">
        <text>ATP + protein L-histidine = ADP + protein N-phospho-L-histidine.</text>
        <dbReference type="EC" id="2.7.13.3"/>
    </reaction>
</comment>
<dbReference type="PANTHER" id="PTHR43047">
    <property type="entry name" value="TWO-COMPONENT HISTIDINE PROTEIN KINASE"/>
    <property type="match status" value="1"/>
</dbReference>
<name>A0A238XDJ3_9FLAO</name>
<evidence type="ECO:0000256" key="7">
    <source>
        <dbReference type="ARBA" id="ARBA00022741"/>
    </source>
</evidence>
<dbReference type="Gene3D" id="3.30.565.10">
    <property type="entry name" value="Histidine kinase-like ATPase, C-terminal domain"/>
    <property type="match status" value="1"/>
</dbReference>
<evidence type="ECO:0000256" key="5">
    <source>
        <dbReference type="ARBA" id="ARBA00022553"/>
    </source>
</evidence>
<dbReference type="Pfam" id="PF02518">
    <property type="entry name" value="HATPase_c"/>
    <property type="match status" value="1"/>
</dbReference>
<feature type="domain" description="Response regulatory" evidence="14">
    <location>
        <begin position="1351"/>
        <end position="1466"/>
    </location>
</feature>
<dbReference type="InterPro" id="IPR001610">
    <property type="entry name" value="PAC"/>
</dbReference>
<dbReference type="OrthoDB" id="9811889at2"/>
<dbReference type="EC" id="2.7.13.3" evidence="3"/>
<feature type="domain" description="PAC" evidence="16">
    <location>
        <begin position="493"/>
        <end position="545"/>
    </location>
</feature>
<dbReference type="GO" id="GO:0009927">
    <property type="term" value="F:histidine phosphotransfer kinase activity"/>
    <property type="evidence" value="ECO:0007669"/>
    <property type="project" value="TreeGrafter"/>
</dbReference>
<dbReference type="Gene3D" id="3.30.450.40">
    <property type="match status" value="1"/>
</dbReference>
<dbReference type="Gene3D" id="1.10.287.130">
    <property type="match status" value="1"/>
</dbReference>
<protein>
    <recommendedName>
        <fullName evidence="3">histidine kinase</fullName>
        <ecNumber evidence="3">2.7.13.3</ecNumber>
    </recommendedName>
</protein>
<sequence>MQKIKKTIEFFAQKKGLSNDVSYLNFLVDFLGKITEIDNVIIGVFKNNNPTIVKTLAIYAKGDIIPNFEYELKSTPCENVMGKSLCVYKKDIQNLFPKDKLLVDLNVESYIGIPLWDSSGNALGIISLLDSKPMEDSEPFELILQIAASNTSREIEKLILKKEAKNLYKEFFNSSPDILYRTDLNGVVTFISPSAERITGYTIEETIGINIADKIYKYPEEKKRFLKKLSSKGFVSNFINQLVKKDGTTFWGSVNSHYLKNKTGDIIGIEGIVRDISDLKEKELLFNTLSEATFEGICIHENGFIIDLNERFAELFGYSKKELKGKNVLSLAAPDGKALVSKLINSKNQGIYEAIGLRKDGSTFCAEVRGKELVLNDKNLRVAVLRDVTGQKRMAKQLKNNEEKLELFFSQSFLGFYIMELDTPIYWNDTVNKETTLDYIFNHQKITKLNDAYLKHYGANRNEFIGKTLASFYKENLVSGKSQWKQFLDKGHAKVDTIEYRLDGTQIHIEGDYTLMHDAQGRITGHFGVQRDITNQLKNLELLKESEKSFRKLIASAPDAFFRGDSNGNLISVNEKSSKLTGYTTKELLKMNMKDLFSSNQLNKKPLKYNELNEGDTIISDRELLCKNGNRITVEMNSSKMDDGNYISFFRDLTERNKKDHELLKLSSAVNQNSAIIQITDNKGNIEYVNSKFIETTGFILNDVIGTKPYVISDGNTKIENALIWKVLNDGETWKGEVKSIKKNGEYFYTSTSISPLFDNNKKISNFLISQEDITESRKAREELKKSEQVYQVLIDKIPDGVYKSTDEGKFISVNPAMVKMLGYSSMEELLAIDIKKDLYFDLDDRENFDLDEANKELGIFRIKKKDGSELWVEDHGWYTHSVSGKKLYHEGIMRDITDRIKLEKETLLKKERVIRLKNTISRITLEDVISLDNQSLSFKKLTKEAAIATEISQVGIWLFSEDKKVLNCVSQYDRTKNKHNIGMEILRKDFPNYFKTLLEKSNVNAFDAQNDAQTIEFKDNYLIPNNIMSLYDKGILIEGELKGVVCFENVGKKVSWEADQDSFANTIAAIVSQTIVNEKRRQTEKKLIIAIDKAEESDRLKSAFLANMSHEIRTPMNGILGFTNLLKQPELTGEKQKKYIEVIEKSGERMLNIINDIISISKVESGQMEVSLSKTNINKVTEYIHTFFYPEATKKGIELILHNSLKDKEAFINTDKEKIYAILTNLVKNALKFTSKGKIEIGYERKNNSFQFYVKDTGVGIPKEQQKIIFERFRQGSEALTRDYEGAGLGLAISKGFVELLGGKLWVESELNKGTVFYFEILDSENCEVSNEISKQETIEILEGSKSKIKILVVEDDEMSSMLLEIILKDIAEEILVVRNGLDAVEICKTNPDIDLILIDIQLPIMDGLTATKKIRKFNKRVNIIAQTAFGMSDDKDKALEVGCDYFMPKPINKNKLLKLVSQIF</sequence>
<keyword evidence="18" id="KW-1185">Reference proteome</keyword>
<keyword evidence="11" id="KW-0472">Membrane</keyword>
<dbReference type="PROSITE" id="PS50112">
    <property type="entry name" value="PAS"/>
    <property type="match status" value="5"/>
</dbReference>
<dbReference type="RefSeq" id="WP_089378103.1">
    <property type="nucleotide sequence ID" value="NZ_FZNX01000002.1"/>
</dbReference>
<dbReference type="GO" id="GO:0000155">
    <property type="term" value="F:phosphorelay sensor kinase activity"/>
    <property type="evidence" value="ECO:0007669"/>
    <property type="project" value="InterPro"/>
</dbReference>
<dbReference type="Pfam" id="PF00512">
    <property type="entry name" value="HisKA"/>
    <property type="match status" value="1"/>
</dbReference>
<keyword evidence="9" id="KW-0067">ATP-binding</keyword>
<dbReference type="SMART" id="SM00091">
    <property type="entry name" value="PAS"/>
    <property type="match status" value="5"/>
</dbReference>
<evidence type="ECO:0000256" key="12">
    <source>
        <dbReference type="PROSITE-ProRule" id="PRU00169"/>
    </source>
</evidence>
<dbReference type="Gene3D" id="3.30.450.20">
    <property type="entry name" value="PAS domain"/>
    <property type="match status" value="6"/>
</dbReference>
<feature type="domain" description="PAC" evidence="16">
    <location>
        <begin position="854"/>
        <end position="909"/>
    </location>
</feature>
<dbReference type="InterPro" id="IPR035965">
    <property type="entry name" value="PAS-like_dom_sf"/>
</dbReference>
<evidence type="ECO:0000256" key="1">
    <source>
        <dbReference type="ARBA" id="ARBA00000085"/>
    </source>
</evidence>
<evidence type="ECO:0000256" key="6">
    <source>
        <dbReference type="ARBA" id="ARBA00022679"/>
    </source>
</evidence>
<dbReference type="InterPro" id="IPR005467">
    <property type="entry name" value="His_kinase_dom"/>
</dbReference>
<keyword evidence="7" id="KW-0547">Nucleotide-binding</keyword>
<accession>A0A238XDJ3</accession>
<dbReference type="Gene3D" id="3.40.50.2300">
    <property type="match status" value="1"/>
</dbReference>
<evidence type="ECO:0000256" key="4">
    <source>
        <dbReference type="ARBA" id="ARBA00022475"/>
    </source>
</evidence>
<feature type="modified residue" description="4-aspartylphosphate" evidence="12">
    <location>
        <position position="1401"/>
    </location>
</feature>
<dbReference type="PROSITE" id="PS50110">
    <property type="entry name" value="RESPONSE_REGULATORY"/>
    <property type="match status" value="1"/>
</dbReference>
<dbReference type="InterPro" id="IPR003661">
    <property type="entry name" value="HisK_dim/P_dom"/>
</dbReference>
<feature type="domain" description="PAS" evidence="15">
    <location>
        <begin position="787"/>
        <end position="828"/>
    </location>
</feature>
<dbReference type="Pfam" id="PF13188">
    <property type="entry name" value="PAS_8"/>
    <property type="match status" value="1"/>
</dbReference>
<dbReference type="EMBL" id="FZNX01000002">
    <property type="protein sequence ID" value="SNR56631.1"/>
    <property type="molecule type" value="Genomic_DNA"/>
</dbReference>
<dbReference type="SUPFAM" id="SSF47384">
    <property type="entry name" value="Homodimeric domain of signal transducing histidine kinase"/>
    <property type="match status" value="1"/>
</dbReference>
<evidence type="ECO:0000256" key="2">
    <source>
        <dbReference type="ARBA" id="ARBA00004236"/>
    </source>
</evidence>
<comment type="subcellular location">
    <subcellularLocation>
        <location evidence="2">Cell membrane</location>
    </subcellularLocation>
</comment>
<dbReference type="FunFam" id="3.30.565.10:FF:000023">
    <property type="entry name" value="PAS domain-containing sensor histidine kinase"/>
    <property type="match status" value="1"/>
</dbReference>
<dbReference type="SMART" id="SM00448">
    <property type="entry name" value="REC"/>
    <property type="match status" value="1"/>
</dbReference>
<keyword evidence="10" id="KW-0902">Two-component regulatory system</keyword>
<dbReference type="InterPro" id="IPR001789">
    <property type="entry name" value="Sig_transdc_resp-reg_receiver"/>
</dbReference>
<keyword evidence="4" id="KW-1003">Cell membrane</keyword>
<keyword evidence="6" id="KW-0808">Transferase</keyword>
<dbReference type="InterPro" id="IPR029016">
    <property type="entry name" value="GAF-like_dom_sf"/>
</dbReference>
<dbReference type="SMART" id="SM00387">
    <property type="entry name" value="HATPase_c"/>
    <property type="match status" value="1"/>
</dbReference>
<feature type="domain" description="PAS" evidence="15">
    <location>
        <begin position="662"/>
        <end position="706"/>
    </location>
</feature>
<keyword evidence="8" id="KW-0418">Kinase</keyword>
<dbReference type="CDD" id="cd00082">
    <property type="entry name" value="HisKA"/>
    <property type="match status" value="1"/>
</dbReference>
<dbReference type="GO" id="GO:0005886">
    <property type="term" value="C:plasma membrane"/>
    <property type="evidence" value="ECO:0007669"/>
    <property type="project" value="UniProtKB-SubCell"/>
</dbReference>
<dbReference type="CDD" id="cd16922">
    <property type="entry name" value="HATPase_EvgS-ArcB-TorS-like"/>
    <property type="match status" value="1"/>
</dbReference>
<organism evidence="17 18">
    <name type="scientific">Lutibacter flavus</name>
    <dbReference type="NCBI Taxonomy" id="691689"/>
    <lineage>
        <taxon>Bacteria</taxon>
        <taxon>Pseudomonadati</taxon>
        <taxon>Bacteroidota</taxon>
        <taxon>Flavobacteriia</taxon>
        <taxon>Flavobacteriales</taxon>
        <taxon>Flavobacteriaceae</taxon>
        <taxon>Lutibacter</taxon>
    </lineage>
</organism>
<dbReference type="SMART" id="SM00388">
    <property type="entry name" value="HisKA"/>
    <property type="match status" value="1"/>
</dbReference>
<evidence type="ECO:0000256" key="10">
    <source>
        <dbReference type="ARBA" id="ARBA00023012"/>
    </source>
</evidence>
<dbReference type="PANTHER" id="PTHR43047:SF72">
    <property type="entry name" value="OSMOSENSING HISTIDINE PROTEIN KINASE SLN1"/>
    <property type="match status" value="1"/>
</dbReference>
<dbReference type="Pfam" id="PF13426">
    <property type="entry name" value="PAS_9"/>
    <property type="match status" value="4"/>
</dbReference>
<keyword evidence="5 12" id="KW-0597">Phosphoprotein</keyword>
<feature type="domain" description="PAC" evidence="16">
    <location>
        <begin position="236"/>
        <end position="288"/>
    </location>
</feature>
<dbReference type="InterPro" id="IPR036097">
    <property type="entry name" value="HisK_dim/P_sf"/>
</dbReference>
<dbReference type="InterPro" id="IPR000700">
    <property type="entry name" value="PAS-assoc_C"/>
</dbReference>
<evidence type="ECO:0000259" key="13">
    <source>
        <dbReference type="PROSITE" id="PS50109"/>
    </source>
</evidence>
<dbReference type="CDD" id="cd00130">
    <property type="entry name" value="PAS"/>
    <property type="match status" value="6"/>
</dbReference>
<feature type="domain" description="PAC" evidence="16">
    <location>
        <begin position="734"/>
        <end position="786"/>
    </location>
</feature>
<dbReference type="CDD" id="cd17546">
    <property type="entry name" value="REC_hyHK_CKI1_RcsC-like"/>
    <property type="match status" value="1"/>
</dbReference>
<dbReference type="PROSITE" id="PS50113">
    <property type="entry name" value="PAC"/>
    <property type="match status" value="4"/>
</dbReference>
<dbReference type="InterPro" id="IPR011006">
    <property type="entry name" value="CheY-like_superfamily"/>
</dbReference>
<dbReference type="Pfam" id="PF08448">
    <property type="entry name" value="PAS_4"/>
    <property type="match status" value="1"/>
</dbReference>
<gene>
    <name evidence="17" type="ORF">SAMN04488111_1812</name>
</gene>
<feature type="domain" description="PAS" evidence="15">
    <location>
        <begin position="546"/>
        <end position="589"/>
    </location>
</feature>
<dbReference type="SUPFAM" id="SSF55781">
    <property type="entry name" value="GAF domain-like"/>
    <property type="match status" value="2"/>
</dbReference>
<dbReference type="InterPro" id="IPR000014">
    <property type="entry name" value="PAS"/>
</dbReference>
<feature type="domain" description="Histidine kinase" evidence="13">
    <location>
        <begin position="1108"/>
        <end position="1326"/>
    </location>
</feature>
<evidence type="ECO:0000256" key="9">
    <source>
        <dbReference type="ARBA" id="ARBA00022840"/>
    </source>
</evidence>
<dbReference type="SUPFAM" id="SSF55874">
    <property type="entry name" value="ATPase domain of HSP90 chaperone/DNA topoisomerase II/histidine kinase"/>
    <property type="match status" value="1"/>
</dbReference>
<evidence type="ECO:0000259" key="14">
    <source>
        <dbReference type="PROSITE" id="PS50110"/>
    </source>
</evidence>
<feature type="domain" description="PAS" evidence="15">
    <location>
        <begin position="164"/>
        <end position="246"/>
    </location>
</feature>
<reference evidence="18" key="1">
    <citation type="submission" date="2017-06" db="EMBL/GenBank/DDBJ databases">
        <authorList>
            <person name="Varghese N."/>
            <person name="Submissions S."/>
        </authorList>
    </citation>
    <scope>NUCLEOTIDE SEQUENCE [LARGE SCALE GENOMIC DNA]</scope>
    <source>
        <strain evidence="18">DSM 27993</strain>
    </source>
</reference>
<dbReference type="PROSITE" id="PS50109">
    <property type="entry name" value="HIS_KIN"/>
    <property type="match status" value="1"/>
</dbReference>
<dbReference type="Pfam" id="PF00072">
    <property type="entry name" value="Response_reg"/>
    <property type="match status" value="1"/>
</dbReference>
<dbReference type="Proteomes" id="UP000198412">
    <property type="component" value="Unassembled WGS sequence"/>
</dbReference>
<dbReference type="SMART" id="SM00086">
    <property type="entry name" value="PAC"/>
    <property type="match status" value="6"/>
</dbReference>
<evidence type="ECO:0000256" key="8">
    <source>
        <dbReference type="ARBA" id="ARBA00022777"/>
    </source>
</evidence>
<evidence type="ECO:0000259" key="15">
    <source>
        <dbReference type="PROSITE" id="PS50112"/>
    </source>
</evidence>
<feature type="domain" description="PAS" evidence="15">
    <location>
        <begin position="299"/>
        <end position="345"/>
    </location>
</feature>
<dbReference type="InterPro" id="IPR004358">
    <property type="entry name" value="Sig_transdc_His_kin-like_C"/>
</dbReference>
<dbReference type="InterPro" id="IPR036890">
    <property type="entry name" value="HATPase_C_sf"/>
</dbReference>
<proteinExistence type="predicted"/>
<dbReference type="InterPro" id="IPR003594">
    <property type="entry name" value="HATPase_dom"/>
</dbReference>